<reference evidence="10 11" key="1">
    <citation type="submission" date="2018-06" db="EMBL/GenBank/DDBJ databases">
        <authorList>
            <consortium name="Pathogen Informatics"/>
            <person name="Doyle S."/>
        </authorList>
    </citation>
    <scope>NUCLEOTIDE SEQUENCE [LARGE SCALE GENOMIC DNA]</scope>
    <source>
        <strain evidence="10 11">NCTC204</strain>
    </source>
</reference>
<dbReference type="GO" id="GO:0071916">
    <property type="term" value="F:dipeptide transmembrane transporter activity"/>
    <property type="evidence" value="ECO:0007669"/>
    <property type="project" value="TreeGrafter"/>
</dbReference>
<dbReference type="InterPro" id="IPR000515">
    <property type="entry name" value="MetI-like"/>
</dbReference>
<keyword evidence="7 8" id="KW-0472">Membrane</keyword>
<keyword evidence="2" id="KW-0813">Transport</keyword>
<evidence type="ECO:0000256" key="5">
    <source>
        <dbReference type="ARBA" id="ARBA00022692"/>
    </source>
</evidence>
<sequence length="154" mass="16388">MRGLQSFRWPVKLALLVIALLAVIAIGSGWWLPWDPAAIDLQQRLLPPGAAHWLGTDHLGRDIFSRLLAATRVSLGAVMACLLLVLLIGLAVGGSAGLLGGRADRGLMRIAELFMTFPTSILSFFMVGVLGNGLTNVILAIALSHWGLVRQNGA</sequence>
<dbReference type="EMBL" id="UGMD01000002">
    <property type="protein sequence ID" value="STU91338.1"/>
    <property type="molecule type" value="Genomic_DNA"/>
</dbReference>
<feature type="domain" description="ABC transmembrane type-1" evidence="9">
    <location>
        <begin position="89"/>
        <end position="147"/>
    </location>
</feature>
<evidence type="ECO:0000259" key="9">
    <source>
        <dbReference type="Pfam" id="PF00528"/>
    </source>
</evidence>
<feature type="transmembrane region" description="Helical" evidence="8">
    <location>
        <begin position="121"/>
        <end position="148"/>
    </location>
</feature>
<keyword evidence="6 8" id="KW-1133">Transmembrane helix</keyword>
<keyword evidence="3" id="KW-1003">Cell membrane</keyword>
<accession>A0A377ZZF5</accession>
<dbReference type="PANTHER" id="PTHR43386">
    <property type="entry name" value="OLIGOPEPTIDE TRANSPORT SYSTEM PERMEASE PROTEIN APPC"/>
    <property type="match status" value="1"/>
</dbReference>
<evidence type="ECO:0000256" key="6">
    <source>
        <dbReference type="ARBA" id="ARBA00022989"/>
    </source>
</evidence>
<keyword evidence="4" id="KW-0997">Cell inner membrane</keyword>
<feature type="transmembrane region" description="Helical" evidence="8">
    <location>
        <begin position="12"/>
        <end position="32"/>
    </location>
</feature>
<evidence type="ECO:0000313" key="11">
    <source>
        <dbReference type="Proteomes" id="UP000255192"/>
    </source>
</evidence>
<dbReference type="PANTHER" id="PTHR43386:SF1">
    <property type="entry name" value="D,D-DIPEPTIDE TRANSPORT SYSTEM PERMEASE PROTEIN DDPC-RELATED"/>
    <property type="match status" value="1"/>
</dbReference>
<evidence type="ECO:0000313" key="10">
    <source>
        <dbReference type="EMBL" id="STU91338.1"/>
    </source>
</evidence>
<evidence type="ECO:0000256" key="4">
    <source>
        <dbReference type="ARBA" id="ARBA00022519"/>
    </source>
</evidence>
<evidence type="ECO:0000256" key="2">
    <source>
        <dbReference type="ARBA" id="ARBA00022448"/>
    </source>
</evidence>
<gene>
    <name evidence="10" type="primary">nikC_2</name>
    <name evidence="10" type="ORF">NCTC204_02340</name>
</gene>
<comment type="subcellular location">
    <subcellularLocation>
        <location evidence="1">Cell inner membrane</location>
        <topology evidence="1">Multi-pass membrane protein</topology>
    </subcellularLocation>
</comment>
<protein>
    <submittedName>
        <fullName evidence="10">Nickel transport system permease protein NikC</fullName>
    </submittedName>
</protein>
<evidence type="ECO:0000256" key="3">
    <source>
        <dbReference type="ARBA" id="ARBA00022475"/>
    </source>
</evidence>
<organism evidence="10 11">
    <name type="scientific">Klebsiella pneumoniae</name>
    <dbReference type="NCBI Taxonomy" id="573"/>
    <lineage>
        <taxon>Bacteria</taxon>
        <taxon>Pseudomonadati</taxon>
        <taxon>Pseudomonadota</taxon>
        <taxon>Gammaproteobacteria</taxon>
        <taxon>Enterobacterales</taxon>
        <taxon>Enterobacteriaceae</taxon>
        <taxon>Klebsiella/Raoultella group</taxon>
        <taxon>Klebsiella</taxon>
        <taxon>Klebsiella pneumoniae complex</taxon>
    </lineage>
</organism>
<dbReference type="AlphaFoldDB" id="A0A377ZZF5"/>
<dbReference type="GO" id="GO:0005886">
    <property type="term" value="C:plasma membrane"/>
    <property type="evidence" value="ECO:0007669"/>
    <property type="project" value="UniProtKB-SubCell"/>
</dbReference>
<proteinExistence type="predicted"/>
<evidence type="ECO:0000256" key="1">
    <source>
        <dbReference type="ARBA" id="ARBA00004429"/>
    </source>
</evidence>
<keyword evidence="5 8" id="KW-0812">Transmembrane</keyword>
<dbReference type="InterPro" id="IPR050366">
    <property type="entry name" value="BP-dependent_transpt_permease"/>
</dbReference>
<feature type="transmembrane region" description="Helical" evidence="8">
    <location>
        <begin position="75"/>
        <end position="100"/>
    </location>
</feature>
<evidence type="ECO:0000256" key="7">
    <source>
        <dbReference type="ARBA" id="ARBA00023136"/>
    </source>
</evidence>
<name>A0A377ZZF5_KLEPN</name>
<dbReference type="Proteomes" id="UP000255192">
    <property type="component" value="Unassembled WGS sequence"/>
</dbReference>
<evidence type="ECO:0000256" key="8">
    <source>
        <dbReference type="SAM" id="Phobius"/>
    </source>
</evidence>
<dbReference type="Pfam" id="PF00528">
    <property type="entry name" value="BPD_transp_1"/>
    <property type="match status" value="1"/>
</dbReference>
<dbReference type="SUPFAM" id="SSF161098">
    <property type="entry name" value="MetI-like"/>
    <property type="match status" value="1"/>
</dbReference>
<dbReference type="InterPro" id="IPR035906">
    <property type="entry name" value="MetI-like_sf"/>
</dbReference>